<feature type="domain" description="Solute-binding protein family 3/N-terminal" evidence="6">
    <location>
        <begin position="50"/>
        <end position="273"/>
    </location>
</feature>
<dbReference type="Proteomes" id="UP000316208">
    <property type="component" value="Unassembled WGS sequence"/>
</dbReference>
<comment type="similarity">
    <text evidence="1 4">Belongs to the bacterial solute-binding protein 3 family.</text>
</comment>
<dbReference type="PROSITE" id="PS51257">
    <property type="entry name" value="PROKAR_LIPOPROTEIN"/>
    <property type="match status" value="1"/>
</dbReference>
<proteinExistence type="inferred from homology"/>
<evidence type="ECO:0000256" key="2">
    <source>
        <dbReference type="ARBA" id="ARBA00022448"/>
    </source>
</evidence>
<organism evidence="8 9">
    <name type="scientific">Paenibacillus popilliae</name>
    <name type="common">Bacillus popilliae</name>
    <dbReference type="NCBI Taxonomy" id="78057"/>
    <lineage>
        <taxon>Bacteria</taxon>
        <taxon>Bacillati</taxon>
        <taxon>Bacillota</taxon>
        <taxon>Bacilli</taxon>
        <taxon>Bacillales</taxon>
        <taxon>Paenibacillaceae</taxon>
        <taxon>Paenibacillus</taxon>
    </lineage>
</organism>
<feature type="domain" description="Ionotropic glutamate receptor C-terminal" evidence="7">
    <location>
        <begin position="50"/>
        <end position="272"/>
    </location>
</feature>
<evidence type="ECO:0000256" key="1">
    <source>
        <dbReference type="ARBA" id="ARBA00010333"/>
    </source>
</evidence>
<evidence type="ECO:0000256" key="5">
    <source>
        <dbReference type="SAM" id="SignalP"/>
    </source>
</evidence>
<protein>
    <submittedName>
        <fullName evidence="8">Transporter substrate-binding domain-containing protein</fullName>
    </submittedName>
</protein>
<keyword evidence="3 5" id="KW-0732">Signal</keyword>
<dbReference type="InterPro" id="IPR018313">
    <property type="entry name" value="SBP_3_CS"/>
</dbReference>
<dbReference type="Gene3D" id="3.40.190.10">
    <property type="entry name" value="Periplasmic binding protein-like II"/>
    <property type="match status" value="2"/>
</dbReference>
<reference evidence="8 9" key="1">
    <citation type="submission" date="2018-03" db="EMBL/GenBank/DDBJ databases">
        <title>Aerobic endospore-forming bacteria genome sequencing and assembly.</title>
        <authorList>
            <person name="Cavalcante D.A."/>
            <person name="Driks A."/>
            <person name="Putonti C."/>
            <person name="De-Souza M.T."/>
        </authorList>
    </citation>
    <scope>NUCLEOTIDE SEQUENCE [LARGE SCALE GENOMIC DNA]</scope>
    <source>
        <strain evidence="8 9">SDF0028</strain>
    </source>
</reference>
<dbReference type="PANTHER" id="PTHR30085">
    <property type="entry name" value="AMINO ACID ABC TRANSPORTER PERMEASE"/>
    <property type="match status" value="1"/>
</dbReference>
<evidence type="ECO:0000313" key="9">
    <source>
        <dbReference type="Proteomes" id="UP000316208"/>
    </source>
</evidence>
<sequence length="275" mass="30393">MKRSVYPMKRWMKLMSMTIVAAFIVSALSACGNQASEGENALAKIKNRGKIIAGVKYDLNLFGLKDPATGKVQGLDIDIAKQIAKKVLGNEDAIEFMEVTSKTRIPMLKNGDIDFIIATMTITDERKKEIDFSDVYFTAGQSLLVPADSPINSIKDLTNDSKVLTAKGSTSAKNIRESAPDAQILEFENYAEAFTALKAKQGNALTTDNALLYGMAQQDNNFRVLDETFTEEPYGIGIRKGEAELVKAVNDTLKELKENGEYDKIYEKWIGKKPN</sequence>
<accession>A0ABY3AKT7</accession>
<comment type="caution">
    <text evidence="8">The sequence shown here is derived from an EMBL/GenBank/DDBJ whole genome shotgun (WGS) entry which is preliminary data.</text>
</comment>
<dbReference type="SUPFAM" id="SSF53850">
    <property type="entry name" value="Periplasmic binding protein-like II"/>
    <property type="match status" value="1"/>
</dbReference>
<feature type="chain" id="PRO_5045935494" evidence="5">
    <location>
        <begin position="36"/>
        <end position="275"/>
    </location>
</feature>
<dbReference type="PROSITE" id="PS01039">
    <property type="entry name" value="SBP_BACTERIAL_3"/>
    <property type="match status" value="1"/>
</dbReference>
<dbReference type="InterPro" id="IPR051455">
    <property type="entry name" value="Bact_solute-bind_prot3"/>
</dbReference>
<gene>
    <name evidence="8" type="ORF">C7Y44_19610</name>
</gene>
<dbReference type="PANTHER" id="PTHR30085:SF6">
    <property type="entry name" value="ABC TRANSPORTER GLUTAMINE-BINDING PROTEIN GLNH"/>
    <property type="match status" value="1"/>
</dbReference>
<dbReference type="EMBL" id="SADY01000006">
    <property type="protein sequence ID" value="TQR43368.1"/>
    <property type="molecule type" value="Genomic_DNA"/>
</dbReference>
<dbReference type="Pfam" id="PF00497">
    <property type="entry name" value="SBP_bac_3"/>
    <property type="match status" value="1"/>
</dbReference>
<keyword evidence="2" id="KW-0813">Transport</keyword>
<dbReference type="InterPro" id="IPR001320">
    <property type="entry name" value="Iontro_rcpt_C"/>
</dbReference>
<evidence type="ECO:0000259" key="6">
    <source>
        <dbReference type="SMART" id="SM00062"/>
    </source>
</evidence>
<dbReference type="SMART" id="SM00079">
    <property type="entry name" value="PBPe"/>
    <property type="match status" value="1"/>
</dbReference>
<keyword evidence="9" id="KW-1185">Reference proteome</keyword>
<evidence type="ECO:0000256" key="4">
    <source>
        <dbReference type="RuleBase" id="RU003744"/>
    </source>
</evidence>
<dbReference type="SMART" id="SM00062">
    <property type="entry name" value="PBPb"/>
    <property type="match status" value="1"/>
</dbReference>
<feature type="signal peptide" evidence="5">
    <location>
        <begin position="1"/>
        <end position="35"/>
    </location>
</feature>
<evidence type="ECO:0000259" key="7">
    <source>
        <dbReference type="SMART" id="SM00079"/>
    </source>
</evidence>
<dbReference type="InterPro" id="IPR001638">
    <property type="entry name" value="Solute-binding_3/MltF_N"/>
</dbReference>
<evidence type="ECO:0000313" key="8">
    <source>
        <dbReference type="EMBL" id="TQR43368.1"/>
    </source>
</evidence>
<name>A0ABY3AKT7_PAEPP</name>
<evidence type="ECO:0000256" key="3">
    <source>
        <dbReference type="ARBA" id="ARBA00022729"/>
    </source>
</evidence>